<feature type="domain" description="N-acetyltransferase" evidence="1">
    <location>
        <begin position="3"/>
        <end position="145"/>
    </location>
</feature>
<evidence type="ECO:0000313" key="2">
    <source>
        <dbReference type="EMBL" id="KON89989.1"/>
    </source>
</evidence>
<name>A0A0M0GJH3_SPOGL</name>
<dbReference type="SUPFAM" id="SSF55729">
    <property type="entry name" value="Acyl-CoA N-acyltransferases (Nat)"/>
    <property type="match status" value="1"/>
</dbReference>
<evidence type="ECO:0000259" key="1">
    <source>
        <dbReference type="PROSITE" id="PS51186"/>
    </source>
</evidence>
<keyword evidence="3" id="KW-1185">Reference proteome</keyword>
<comment type="caution">
    <text evidence="2">The sequence shown here is derived from an EMBL/GenBank/DDBJ whole genome shotgun (WGS) entry which is preliminary data.</text>
</comment>
<accession>A0A0M0GJH3</accession>
<dbReference type="CDD" id="cd04301">
    <property type="entry name" value="NAT_SF"/>
    <property type="match status" value="1"/>
</dbReference>
<evidence type="ECO:0000313" key="3">
    <source>
        <dbReference type="Proteomes" id="UP000037109"/>
    </source>
</evidence>
<organism evidence="2 3">
    <name type="scientific">Sporosarcina globispora</name>
    <name type="common">Bacillus globisporus</name>
    <dbReference type="NCBI Taxonomy" id="1459"/>
    <lineage>
        <taxon>Bacteria</taxon>
        <taxon>Bacillati</taxon>
        <taxon>Bacillota</taxon>
        <taxon>Bacilli</taxon>
        <taxon>Bacillales</taxon>
        <taxon>Caryophanaceae</taxon>
        <taxon>Sporosarcina</taxon>
    </lineage>
</organism>
<dbReference type="PROSITE" id="PS51186">
    <property type="entry name" value="GNAT"/>
    <property type="match status" value="1"/>
</dbReference>
<dbReference type="Pfam" id="PF00583">
    <property type="entry name" value="Acetyltransf_1"/>
    <property type="match status" value="1"/>
</dbReference>
<proteinExistence type="predicted"/>
<dbReference type="Gene3D" id="3.40.630.30">
    <property type="match status" value="1"/>
</dbReference>
<dbReference type="OrthoDB" id="9812289at2"/>
<reference evidence="3" key="1">
    <citation type="submission" date="2015-07" db="EMBL/GenBank/DDBJ databases">
        <title>Fjat-10036 dsm4.</title>
        <authorList>
            <person name="Liu B."/>
            <person name="Wang J."/>
            <person name="Zhu Y."/>
            <person name="Liu G."/>
            <person name="Chen Q."/>
            <person name="Chen Z."/>
            <person name="Lan J."/>
            <person name="Che J."/>
            <person name="Ge C."/>
            <person name="Shi H."/>
            <person name="Pan Z."/>
            <person name="Liu X."/>
        </authorList>
    </citation>
    <scope>NUCLEOTIDE SEQUENCE [LARGE SCALE GENOMIC DNA]</scope>
    <source>
        <strain evidence="3">DSM 4</strain>
    </source>
</reference>
<dbReference type="AlphaFoldDB" id="A0A0M0GJH3"/>
<dbReference type="Proteomes" id="UP000037109">
    <property type="component" value="Unassembled WGS sequence"/>
</dbReference>
<protein>
    <recommendedName>
        <fullName evidence="1">N-acetyltransferase domain-containing protein</fullName>
    </recommendedName>
</protein>
<sequence>MKITLFNLMPESEILEGIQELHKTIFGDGHHLASKMKSKPQLLVLTAMDGEKVIGYKMGYAIDQDTFYSWLGGVDPDYRKSGVASKLMEKQHEYLIEMGYKAVRSKTMNKWRGMLILNIKHGFDVIETYTDEKGLHKIVLEKRLHN</sequence>
<dbReference type="EMBL" id="LGUF01000007">
    <property type="protein sequence ID" value="KON89989.1"/>
    <property type="molecule type" value="Genomic_DNA"/>
</dbReference>
<dbReference type="PATRIC" id="fig|1459.3.peg.5783"/>
<dbReference type="GO" id="GO:0016747">
    <property type="term" value="F:acyltransferase activity, transferring groups other than amino-acyl groups"/>
    <property type="evidence" value="ECO:0007669"/>
    <property type="project" value="InterPro"/>
</dbReference>
<gene>
    <name evidence="2" type="ORF">AF332_26310</name>
</gene>
<dbReference type="STRING" id="1459.AF332_26310"/>
<dbReference type="InterPro" id="IPR000182">
    <property type="entry name" value="GNAT_dom"/>
</dbReference>
<dbReference type="InterPro" id="IPR016181">
    <property type="entry name" value="Acyl_CoA_acyltransferase"/>
</dbReference>
<dbReference type="RefSeq" id="WP_053437355.1">
    <property type="nucleotide sequence ID" value="NZ_LGUF01000007.1"/>
</dbReference>